<evidence type="ECO:0000256" key="1">
    <source>
        <dbReference type="ARBA" id="ARBA00007577"/>
    </source>
</evidence>
<evidence type="ECO:0000256" key="4">
    <source>
        <dbReference type="ARBA" id="ARBA00023180"/>
    </source>
</evidence>
<name>A0AAV1B9R0_VICFA</name>
<dbReference type="EMBL" id="OX451741">
    <property type="protein sequence ID" value="CAI8618099.1"/>
    <property type="molecule type" value="Genomic_DNA"/>
</dbReference>
<comment type="similarity">
    <text evidence="1">Belongs to the ABC transporter superfamily. ABCB family. Multidrug resistance exporter (TC 3.A.1.201) subfamily.</text>
</comment>
<dbReference type="Gene3D" id="3.40.50.300">
    <property type="entry name" value="P-loop containing nucleotide triphosphate hydrolases"/>
    <property type="match status" value="1"/>
</dbReference>
<dbReference type="Proteomes" id="UP001157006">
    <property type="component" value="Chromosome 6"/>
</dbReference>
<evidence type="ECO:0000256" key="3">
    <source>
        <dbReference type="ARBA" id="ARBA00022737"/>
    </source>
</evidence>
<sequence length="131" mass="14239">MVKLANVDGCFLLISGEANGGCYTCIIWERGNGSCFGNIGAIDLFSNEFLGCLFVMLIALLQRLYDPDSGVIALDEIKICQLQLKWLRQQMGVVSLEPVLFNDNIRANIAYGKGGNSTEAEIKVASKLANC</sequence>
<evidence type="ECO:0000256" key="2">
    <source>
        <dbReference type="ARBA" id="ARBA00022448"/>
    </source>
</evidence>
<keyword evidence="3" id="KW-0677">Repeat</keyword>
<keyword evidence="6" id="KW-1185">Reference proteome</keyword>
<evidence type="ECO:0000313" key="6">
    <source>
        <dbReference type="Proteomes" id="UP001157006"/>
    </source>
</evidence>
<dbReference type="SUPFAM" id="SSF52540">
    <property type="entry name" value="P-loop containing nucleoside triphosphate hydrolases"/>
    <property type="match status" value="1"/>
</dbReference>
<dbReference type="PANTHER" id="PTHR43394">
    <property type="entry name" value="ATP-DEPENDENT PERMEASE MDL1, MITOCHONDRIAL"/>
    <property type="match status" value="1"/>
</dbReference>
<gene>
    <name evidence="5" type="ORF">VFH_VI107040</name>
</gene>
<keyword evidence="2" id="KW-0813">Transport</keyword>
<dbReference type="PANTHER" id="PTHR43394:SF16">
    <property type="entry name" value="ABC TRANSPORTER B FAMILY MEMBER 4-LIKE ISOFORM X1"/>
    <property type="match status" value="1"/>
</dbReference>
<dbReference type="GO" id="GO:0015421">
    <property type="term" value="F:ABC-type oligopeptide transporter activity"/>
    <property type="evidence" value="ECO:0007669"/>
    <property type="project" value="TreeGrafter"/>
</dbReference>
<dbReference type="InterPro" id="IPR027417">
    <property type="entry name" value="P-loop_NTPase"/>
</dbReference>
<accession>A0AAV1B9R0</accession>
<reference evidence="5 6" key="1">
    <citation type="submission" date="2023-01" db="EMBL/GenBank/DDBJ databases">
        <authorList>
            <person name="Kreplak J."/>
        </authorList>
    </citation>
    <scope>NUCLEOTIDE SEQUENCE [LARGE SCALE GENOMIC DNA]</scope>
</reference>
<proteinExistence type="inferred from homology"/>
<dbReference type="InterPro" id="IPR039421">
    <property type="entry name" value="Type_1_exporter"/>
</dbReference>
<dbReference type="GO" id="GO:0090374">
    <property type="term" value="P:oligopeptide export from mitochondrion"/>
    <property type="evidence" value="ECO:0007669"/>
    <property type="project" value="TreeGrafter"/>
</dbReference>
<dbReference type="GO" id="GO:0005743">
    <property type="term" value="C:mitochondrial inner membrane"/>
    <property type="evidence" value="ECO:0007669"/>
    <property type="project" value="TreeGrafter"/>
</dbReference>
<keyword evidence="4" id="KW-0325">Glycoprotein</keyword>
<organism evidence="5 6">
    <name type="scientific">Vicia faba</name>
    <name type="common">Broad bean</name>
    <name type="synonym">Faba vulgaris</name>
    <dbReference type="NCBI Taxonomy" id="3906"/>
    <lineage>
        <taxon>Eukaryota</taxon>
        <taxon>Viridiplantae</taxon>
        <taxon>Streptophyta</taxon>
        <taxon>Embryophyta</taxon>
        <taxon>Tracheophyta</taxon>
        <taxon>Spermatophyta</taxon>
        <taxon>Magnoliopsida</taxon>
        <taxon>eudicotyledons</taxon>
        <taxon>Gunneridae</taxon>
        <taxon>Pentapetalae</taxon>
        <taxon>rosids</taxon>
        <taxon>fabids</taxon>
        <taxon>Fabales</taxon>
        <taxon>Fabaceae</taxon>
        <taxon>Papilionoideae</taxon>
        <taxon>50 kb inversion clade</taxon>
        <taxon>NPAAA clade</taxon>
        <taxon>Hologalegina</taxon>
        <taxon>IRL clade</taxon>
        <taxon>Fabeae</taxon>
        <taxon>Vicia</taxon>
    </lineage>
</organism>
<evidence type="ECO:0000313" key="5">
    <source>
        <dbReference type="EMBL" id="CAI8618099.1"/>
    </source>
</evidence>
<protein>
    <submittedName>
        <fullName evidence="5">Uncharacterized protein</fullName>
    </submittedName>
</protein>
<dbReference type="AlphaFoldDB" id="A0AAV1B9R0"/>